<dbReference type="EMBL" id="RDQH01000335">
    <property type="protein sequence ID" value="RXH90637.1"/>
    <property type="molecule type" value="Genomic_DNA"/>
</dbReference>
<reference evidence="1 2" key="1">
    <citation type="submission" date="2018-10" db="EMBL/GenBank/DDBJ databases">
        <title>A high-quality apple genome assembly.</title>
        <authorList>
            <person name="Hu J."/>
        </authorList>
    </citation>
    <scope>NUCLEOTIDE SEQUENCE [LARGE SCALE GENOMIC DNA]</scope>
    <source>
        <strain evidence="2">cv. HFTH1</strain>
        <tissue evidence="1">Young leaf</tissue>
    </source>
</reference>
<dbReference type="AlphaFoldDB" id="A0A498J7I3"/>
<organism evidence="1 2">
    <name type="scientific">Malus domestica</name>
    <name type="common">Apple</name>
    <name type="synonym">Pyrus malus</name>
    <dbReference type="NCBI Taxonomy" id="3750"/>
    <lineage>
        <taxon>Eukaryota</taxon>
        <taxon>Viridiplantae</taxon>
        <taxon>Streptophyta</taxon>
        <taxon>Embryophyta</taxon>
        <taxon>Tracheophyta</taxon>
        <taxon>Spermatophyta</taxon>
        <taxon>Magnoliopsida</taxon>
        <taxon>eudicotyledons</taxon>
        <taxon>Gunneridae</taxon>
        <taxon>Pentapetalae</taxon>
        <taxon>rosids</taxon>
        <taxon>fabids</taxon>
        <taxon>Rosales</taxon>
        <taxon>Rosaceae</taxon>
        <taxon>Amygdaloideae</taxon>
        <taxon>Maleae</taxon>
        <taxon>Malus</taxon>
    </lineage>
</organism>
<evidence type="ECO:0008006" key="3">
    <source>
        <dbReference type="Google" id="ProtNLM"/>
    </source>
</evidence>
<accession>A0A498J7I3</accession>
<protein>
    <recommendedName>
        <fullName evidence="3">C-CAP/cofactor C-like domain-containing protein</fullName>
    </recommendedName>
</protein>
<dbReference type="Proteomes" id="UP000290289">
    <property type="component" value="Chromosome 9"/>
</dbReference>
<sequence>MHAVGSLRHVKILWFGDMDKMMHHRKENSQPGGPVFPNLEMLHVRKCIALSPTKSLQQVKKLEVECCEKMVEIVPITGEDDSEIEISFGQLQHVQLSGLLQVFCSGNCIVKVPSLDTLIVNNCQIKLHCHI</sequence>
<evidence type="ECO:0000313" key="2">
    <source>
        <dbReference type="Proteomes" id="UP000290289"/>
    </source>
</evidence>
<comment type="caution">
    <text evidence="1">The sequence shown here is derived from an EMBL/GenBank/DDBJ whole genome shotgun (WGS) entry which is preliminary data.</text>
</comment>
<evidence type="ECO:0000313" key="1">
    <source>
        <dbReference type="EMBL" id="RXH90637.1"/>
    </source>
</evidence>
<proteinExistence type="predicted"/>
<keyword evidence="2" id="KW-1185">Reference proteome</keyword>
<gene>
    <name evidence="1" type="ORF">DVH24_035401</name>
</gene>
<name>A0A498J7I3_MALDO</name>